<organism evidence="3 4">
    <name type="scientific">Marinospirillum celere</name>
    <dbReference type="NCBI Taxonomy" id="1122252"/>
    <lineage>
        <taxon>Bacteria</taxon>
        <taxon>Pseudomonadati</taxon>
        <taxon>Pseudomonadota</taxon>
        <taxon>Gammaproteobacteria</taxon>
        <taxon>Oceanospirillales</taxon>
        <taxon>Oceanospirillaceae</taxon>
        <taxon>Marinospirillum</taxon>
    </lineage>
</organism>
<feature type="domain" description="LysM" evidence="2">
    <location>
        <begin position="33"/>
        <end position="81"/>
    </location>
</feature>
<gene>
    <name evidence="3" type="ORF">SAMN05660443_2607</name>
</gene>
<feature type="signal peptide" evidence="1">
    <location>
        <begin position="1"/>
        <end position="24"/>
    </location>
</feature>
<evidence type="ECO:0000259" key="2">
    <source>
        <dbReference type="PROSITE" id="PS51782"/>
    </source>
</evidence>
<dbReference type="PROSITE" id="PS51782">
    <property type="entry name" value="LYSM"/>
    <property type="match status" value="1"/>
</dbReference>
<dbReference type="STRING" id="1122252.SAMN05660443_2607"/>
<keyword evidence="1" id="KW-0732">Signal</keyword>
<dbReference type="Pfam" id="PF01476">
    <property type="entry name" value="LysM"/>
    <property type="match status" value="1"/>
</dbReference>
<name>A0A1I1J972_9GAMM</name>
<dbReference type="InterPro" id="IPR018392">
    <property type="entry name" value="LysM"/>
</dbReference>
<evidence type="ECO:0000313" key="4">
    <source>
        <dbReference type="Proteomes" id="UP000199058"/>
    </source>
</evidence>
<dbReference type="PANTHER" id="PTHR34700:SF4">
    <property type="entry name" value="PHAGE-LIKE ELEMENT PBSX PROTEIN XKDP"/>
    <property type="match status" value="1"/>
</dbReference>
<dbReference type="Proteomes" id="UP000199058">
    <property type="component" value="Unassembled WGS sequence"/>
</dbReference>
<evidence type="ECO:0000256" key="1">
    <source>
        <dbReference type="SAM" id="SignalP"/>
    </source>
</evidence>
<dbReference type="RefSeq" id="WP_091964525.1">
    <property type="nucleotide sequence ID" value="NZ_FOLH01000005.1"/>
</dbReference>
<keyword evidence="4" id="KW-1185">Reference proteome</keyword>
<evidence type="ECO:0000313" key="3">
    <source>
        <dbReference type="EMBL" id="SFC41980.1"/>
    </source>
</evidence>
<dbReference type="SMART" id="SM00257">
    <property type="entry name" value="LysM"/>
    <property type="match status" value="1"/>
</dbReference>
<dbReference type="EMBL" id="FOLH01000005">
    <property type="protein sequence ID" value="SFC41980.1"/>
    <property type="molecule type" value="Genomic_DNA"/>
</dbReference>
<proteinExistence type="predicted"/>
<dbReference type="CDD" id="cd00118">
    <property type="entry name" value="LysM"/>
    <property type="match status" value="1"/>
</dbReference>
<dbReference type="Gene3D" id="3.10.350.10">
    <property type="entry name" value="LysM domain"/>
    <property type="match status" value="1"/>
</dbReference>
<dbReference type="InterPro" id="IPR052196">
    <property type="entry name" value="Bact_Kbp"/>
</dbReference>
<dbReference type="AlphaFoldDB" id="A0A1I1J972"/>
<dbReference type="PANTHER" id="PTHR34700">
    <property type="entry name" value="POTASSIUM BINDING PROTEIN KBP"/>
    <property type="match status" value="1"/>
</dbReference>
<sequence>MLTGVVRKFLAALILLVISTGVQAISLKPDAPERYEVKQGDSLWSIAGQYLDDPWMWVQLWQENSQIEDPHRLYPGDVIYLLSDEKSLRLKPRLRVLTLQEPVPFLPMSQVESYLNRDILVDRREFEDSLYIARIEEGRSLGSTGNRIEVLGDLETDMRHFGIYRDIEEVRDPINRRRVLGHLARAVGSARLIRDEEGYTISMEITENFEEVRVGDRLMPFKESPFGEGFNPKPPENAVTGLVVRALKQGVTQIGNYQPVILNQGSGELKPGDLLQILEKGKQRREADGSRVFLGENPRGTAMVYRVFDEASFALIMNSNQPIKPEDNFRKAPASRQ</sequence>
<reference evidence="3 4" key="1">
    <citation type="submission" date="2016-10" db="EMBL/GenBank/DDBJ databases">
        <authorList>
            <person name="de Groot N.N."/>
        </authorList>
    </citation>
    <scope>NUCLEOTIDE SEQUENCE [LARGE SCALE GENOMIC DNA]</scope>
    <source>
        <strain evidence="3 4">DSM 18438</strain>
    </source>
</reference>
<feature type="chain" id="PRO_5011749991" evidence="1">
    <location>
        <begin position="25"/>
        <end position="337"/>
    </location>
</feature>
<dbReference type="SUPFAM" id="SSF54106">
    <property type="entry name" value="LysM domain"/>
    <property type="match status" value="1"/>
</dbReference>
<dbReference type="OrthoDB" id="9765158at2"/>
<protein>
    <submittedName>
        <fullName evidence="3">LysM domain-containing protein</fullName>
    </submittedName>
</protein>
<dbReference type="InterPro" id="IPR036779">
    <property type="entry name" value="LysM_dom_sf"/>
</dbReference>
<accession>A0A1I1J972</accession>